<organism evidence="7 8">
    <name type="scientific">Tepidiforma thermophila (strain KCTC 52669 / CGMCC 1.13589 / G233)</name>
    <dbReference type="NCBI Taxonomy" id="2761530"/>
    <lineage>
        <taxon>Bacteria</taxon>
        <taxon>Bacillati</taxon>
        <taxon>Chloroflexota</taxon>
        <taxon>Tepidiformia</taxon>
        <taxon>Tepidiformales</taxon>
        <taxon>Tepidiformaceae</taxon>
        <taxon>Tepidiforma</taxon>
    </lineage>
</organism>
<comment type="function">
    <text evidence="5">Could be a nuclease involved in processing of the 5'-end of pre-16S rRNA.</text>
</comment>
<evidence type="ECO:0000313" key="7">
    <source>
        <dbReference type="EMBL" id="PFG75050.1"/>
    </source>
</evidence>
<keyword evidence="3 5" id="KW-0540">Nuclease</keyword>
<dbReference type="EC" id="3.1.-.-" evidence="5"/>
<sequence>MNDRNPAAGRRILALDPGEARIGVAISDDLGMFAHPRPAIVGRDRRAALRAIADLVAAEQVSEVVVGLPVSLSGEHGPQARAVEWFVADLRAAVRVPVRTADERLTSAQAARQAPAAARRRDGTLDSLAAALLLQSLLDARRGAP</sequence>
<dbReference type="SMART" id="SM00732">
    <property type="entry name" value="YqgFc"/>
    <property type="match status" value="1"/>
</dbReference>
<gene>
    <name evidence="7" type="ORF">A9A59_2315</name>
</gene>
<dbReference type="Pfam" id="PF03652">
    <property type="entry name" value="RuvX"/>
    <property type="match status" value="1"/>
</dbReference>
<dbReference type="PANTHER" id="PTHR33317">
    <property type="entry name" value="POLYNUCLEOTIDYL TRANSFERASE, RIBONUCLEASE H-LIKE SUPERFAMILY PROTEIN"/>
    <property type="match status" value="1"/>
</dbReference>
<keyword evidence="1 5" id="KW-0963">Cytoplasm</keyword>
<feature type="domain" description="YqgF/RNase H-like" evidence="6">
    <location>
        <begin position="10"/>
        <end position="110"/>
    </location>
</feature>
<dbReference type="HAMAP" id="MF_00651">
    <property type="entry name" value="Nuclease_YqgF"/>
    <property type="match status" value="1"/>
</dbReference>
<dbReference type="SUPFAM" id="SSF53098">
    <property type="entry name" value="Ribonuclease H-like"/>
    <property type="match status" value="1"/>
</dbReference>
<dbReference type="GO" id="GO:0000967">
    <property type="term" value="P:rRNA 5'-end processing"/>
    <property type="evidence" value="ECO:0007669"/>
    <property type="project" value="UniProtKB-UniRule"/>
</dbReference>
<dbReference type="GO" id="GO:0004518">
    <property type="term" value="F:nuclease activity"/>
    <property type="evidence" value="ECO:0007669"/>
    <property type="project" value="UniProtKB-KW"/>
</dbReference>
<dbReference type="Proteomes" id="UP000223071">
    <property type="component" value="Unassembled WGS sequence"/>
</dbReference>
<dbReference type="InterPro" id="IPR006641">
    <property type="entry name" value="YqgF/RNaseH-like_dom"/>
</dbReference>
<name>A0A2A9HIU3_TEPT2</name>
<keyword evidence="4 5" id="KW-0378">Hydrolase</keyword>
<dbReference type="CDD" id="cd16964">
    <property type="entry name" value="YqgF"/>
    <property type="match status" value="1"/>
</dbReference>
<dbReference type="AlphaFoldDB" id="A0A2A9HIU3"/>
<keyword evidence="8" id="KW-1185">Reference proteome</keyword>
<evidence type="ECO:0000256" key="1">
    <source>
        <dbReference type="ARBA" id="ARBA00022490"/>
    </source>
</evidence>
<evidence type="ECO:0000256" key="3">
    <source>
        <dbReference type="ARBA" id="ARBA00022722"/>
    </source>
</evidence>
<evidence type="ECO:0000256" key="2">
    <source>
        <dbReference type="ARBA" id="ARBA00022517"/>
    </source>
</evidence>
<comment type="caution">
    <text evidence="7">The sequence shown here is derived from an EMBL/GenBank/DDBJ whole genome shotgun (WGS) entry which is preliminary data.</text>
</comment>
<dbReference type="NCBIfam" id="TIGR00250">
    <property type="entry name" value="RNAse_H_YqgF"/>
    <property type="match status" value="1"/>
</dbReference>
<dbReference type="InterPro" id="IPR012337">
    <property type="entry name" value="RNaseH-like_sf"/>
</dbReference>
<comment type="subcellular location">
    <subcellularLocation>
        <location evidence="5">Cytoplasm</location>
    </subcellularLocation>
</comment>
<proteinExistence type="inferred from homology"/>
<dbReference type="Gene3D" id="3.30.420.140">
    <property type="entry name" value="YqgF/RNase H-like domain"/>
    <property type="match status" value="1"/>
</dbReference>
<dbReference type="GO" id="GO:0016788">
    <property type="term" value="F:hydrolase activity, acting on ester bonds"/>
    <property type="evidence" value="ECO:0007669"/>
    <property type="project" value="UniProtKB-UniRule"/>
</dbReference>
<reference evidence="7 8" key="1">
    <citation type="submission" date="2017-09" db="EMBL/GenBank/DDBJ databases">
        <title>Sequencing the genomes of two abundant thermophiles in Great Basin hot springs: Thermocrinis jamiesonii and novel Chloroflexi Thermoflexus hugenholtzii.</title>
        <authorList>
            <person name="Hedlund B."/>
        </authorList>
    </citation>
    <scope>NUCLEOTIDE SEQUENCE [LARGE SCALE GENOMIC DNA]</scope>
    <source>
        <strain evidence="7 8">G233</strain>
    </source>
</reference>
<evidence type="ECO:0000256" key="5">
    <source>
        <dbReference type="HAMAP-Rule" id="MF_00651"/>
    </source>
</evidence>
<dbReference type="RefSeq" id="WP_098504392.1">
    <property type="nucleotide sequence ID" value="NZ_PDJQ01000001.1"/>
</dbReference>
<protein>
    <recommendedName>
        <fullName evidence="5">Putative pre-16S rRNA nuclease</fullName>
        <ecNumber evidence="5">3.1.-.-</ecNumber>
    </recommendedName>
</protein>
<accession>A0A2A9HIU3</accession>
<dbReference type="GO" id="GO:0005829">
    <property type="term" value="C:cytosol"/>
    <property type="evidence" value="ECO:0007669"/>
    <property type="project" value="TreeGrafter"/>
</dbReference>
<dbReference type="PANTHER" id="PTHR33317:SF4">
    <property type="entry name" value="POLYNUCLEOTIDYL TRANSFERASE, RIBONUCLEASE H-LIKE SUPERFAMILY PROTEIN"/>
    <property type="match status" value="1"/>
</dbReference>
<dbReference type="EMBL" id="PDJQ01000001">
    <property type="protein sequence ID" value="PFG75050.1"/>
    <property type="molecule type" value="Genomic_DNA"/>
</dbReference>
<keyword evidence="2 5" id="KW-0690">Ribosome biogenesis</keyword>
<dbReference type="InterPro" id="IPR037027">
    <property type="entry name" value="YqgF/RNaseH-like_dom_sf"/>
</dbReference>
<dbReference type="InterPro" id="IPR005227">
    <property type="entry name" value="YqgF"/>
</dbReference>
<comment type="similarity">
    <text evidence="5">Belongs to the YqgF HJR family.</text>
</comment>
<evidence type="ECO:0000313" key="8">
    <source>
        <dbReference type="Proteomes" id="UP000223071"/>
    </source>
</evidence>
<evidence type="ECO:0000256" key="4">
    <source>
        <dbReference type="ARBA" id="ARBA00022801"/>
    </source>
</evidence>
<evidence type="ECO:0000259" key="6">
    <source>
        <dbReference type="SMART" id="SM00732"/>
    </source>
</evidence>